<feature type="transmembrane region" description="Helical" evidence="1">
    <location>
        <begin position="196"/>
        <end position="214"/>
    </location>
</feature>
<keyword evidence="1" id="KW-0812">Transmembrane</keyword>
<evidence type="ECO:0000256" key="1">
    <source>
        <dbReference type="SAM" id="Phobius"/>
    </source>
</evidence>
<keyword evidence="3" id="KW-1185">Reference proteome</keyword>
<sequence length="283" mass="32443">MPKISDRQRLLRDVIELHAVAALQEDDDDMLELQHSDNEDERLLFSEADDVSDLLLLIESRRYLVERERAIQCTVFLVDVFRYSIPQSQFRTLTRMDRASFERLIQEIQGNSVFYNKSTFSQTPVWKQLAVALDRFANYGTGASLNRCMRMWAIGKGTVDDYTDRVVTALNALTERYVRWPSTAERKQLSKRMAALGFRGWMMRMILILMMIGVKKIHSRFGSKSSNEQLLKGASQEEYFGCVLNNASCKSEHAALIISWVSQVPAPALQEVLSGLPHQQLSQ</sequence>
<protein>
    <submittedName>
        <fullName evidence="2">Unnamed protein product</fullName>
    </submittedName>
</protein>
<dbReference type="EMBL" id="BSXW01000327">
    <property type="protein sequence ID" value="GMF18791.1"/>
    <property type="molecule type" value="Genomic_DNA"/>
</dbReference>
<dbReference type="OrthoDB" id="127931at2759"/>
<accession>A0A9W6TT89</accession>
<name>A0A9W6TT89_9STRA</name>
<evidence type="ECO:0000313" key="2">
    <source>
        <dbReference type="EMBL" id="GMF18791.1"/>
    </source>
</evidence>
<evidence type="ECO:0000313" key="3">
    <source>
        <dbReference type="Proteomes" id="UP001165083"/>
    </source>
</evidence>
<proteinExistence type="predicted"/>
<gene>
    <name evidence="2" type="ORF">Plil01_000708500</name>
</gene>
<keyword evidence="1" id="KW-0472">Membrane</keyword>
<organism evidence="2 3">
    <name type="scientific">Phytophthora lilii</name>
    <dbReference type="NCBI Taxonomy" id="2077276"/>
    <lineage>
        <taxon>Eukaryota</taxon>
        <taxon>Sar</taxon>
        <taxon>Stramenopiles</taxon>
        <taxon>Oomycota</taxon>
        <taxon>Peronosporomycetes</taxon>
        <taxon>Peronosporales</taxon>
        <taxon>Peronosporaceae</taxon>
        <taxon>Phytophthora</taxon>
    </lineage>
</organism>
<keyword evidence="1" id="KW-1133">Transmembrane helix</keyword>
<comment type="caution">
    <text evidence="2">The sequence shown here is derived from an EMBL/GenBank/DDBJ whole genome shotgun (WGS) entry which is preliminary data.</text>
</comment>
<reference evidence="2" key="1">
    <citation type="submission" date="2023-04" db="EMBL/GenBank/DDBJ databases">
        <title>Phytophthora lilii NBRC 32176.</title>
        <authorList>
            <person name="Ichikawa N."/>
            <person name="Sato H."/>
            <person name="Tonouchi N."/>
        </authorList>
    </citation>
    <scope>NUCLEOTIDE SEQUENCE</scope>
    <source>
        <strain evidence="2">NBRC 32176</strain>
    </source>
</reference>
<dbReference type="AlphaFoldDB" id="A0A9W6TT89"/>
<dbReference type="Proteomes" id="UP001165083">
    <property type="component" value="Unassembled WGS sequence"/>
</dbReference>